<protein>
    <submittedName>
        <fullName evidence="3">Uncharacterized protein</fullName>
    </submittedName>
</protein>
<dbReference type="AlphaFoldDB" id="A0A4P9XAK2"/>
<dbReference type="PANTHER" id="PTHR13465">
    <property type="entry name" value="UPF0183 PROTEIN"/>
    <property type="match status" value="1"/>
</dbReference>
<feature type="region of interest" description="Disordered" evidence="2">
    <location>
        <begin position="291"/>
        <end position="313"/>
    </location>
</feature>
<comment type="similarity">
    <text evidence="1">Belongs to the PHAF1 family.</text>
</comment>
<organism evidence="3 4">
    <name type="scientific">Caulochytrium protostelioides</name>
    <dbReference type="NCBI Taxonomy" id="1555241"/>
    <lineage>
        <taxon>Eukaryota</taxon>
        <taxon>Fungi</taxon>
        <taxon>Fungi incertae sedis</taxon>
        <taxon>Chytridiomycota</taxon>
        <taxon>Chytridiomycota incertae sedis</taxon>
        <taxon>Chytridiomycetes</taxon>
        <taxon>Caulochytriales</taxon>
        <taxon>Caulochytriaceae</taxon>
        <taxon>Caulochytrium</taxon>
    </lineage>
</organism>
<dbReference type="InterPro" id="IPR005373">
    <property type="entry name" value="PHAF1"/>
</dbReference>
<accession>A0A4P9XAK2</accession>
<dbReference type="OrthoDB" id="411211at2759"/>
<evidence type="ECO:0000256" key="2">
    <source>
        <dbReference type="SAM" id="MobiDB-lite"/>
    </source>
</evidence>
<gene>
    <name evidence="3" type="ORF">CXG81DRAFT_17957</name>
</gene>
<dbReference type="Pfam" id="PF03676">
    <property type="entry name" value="PHAF1"/>
    <property type="match status" value="2"/>
</dbReference>
<feature type="compositionally biased region" description="Pro residues" evidence="2">
    <location>
        <begin position="210"/>
        <end position="224"/>
    </location>
</feature>
<proteinExistence type="inferred from homology"/>
<dbReference type="PANTHER" id="PTHR13465:SF2">
    <property type="entry name" value="PHAGOSOME ASSEMBLY FACTOR 1"/>
    <property type="match status" value="1"/>
</dbReference>
<keyword evidence="4" id="KW-1185">Reference proteome</keyword>
<dbReference type="Proteomes" id="UP000274922">
    <property type="component" value="Unassembled WGS sequence"/>
</dbReference>
<feature type="compositionally biased region" description="Pro residues" evidence="2">
    <location>
        <begin position="300"/>
        <end position="311"/>
    </location>
</feature>
<dbReference type="PRINTS" id="PR01217">
    <property type="entry name" value="PRICHEXTENSN"/>
</dbReference>
<evidence type="ECO:0000256" key="1">
    <source>
        <dbReference type="ARBA" id="ARBA00024339"/>
    </source>
</evidence>
<dbReference type="InterPro" id="IPR039156">
    <property type="entry name" value="PHAF1/BROMI"/>
</dbReference>
<dbReference type="GO" id="GO:0043001">
    <property type="term" value="P:Golgi to plasma membrane protein transport"/>
    <property type="evidence" value="ECO:0007669"/>
    <property type="project" value="TreeGrafter"/>
</dbReference>
<feature type="region of interest" description="Disordered" evidence="2">
    <location>
        <begin position="182"/>
        <end position="229"/>
    </location>
</feature>
<reference evidence="4" key="1">
    <citation type="journal article" date="2018" name="Nat. Microbiol.">
        <title>Leveraging single-cell genomics to expand the fungal tree of life.</title>
        <authorList>
            <person name="Ahrendt S.R."/>
            <person name="Quandt C.A."/>
            <person name="Ciobanu D."/>
            <person name="Clum A."/>
            <person name="Salamov A."/>
            <person name="Andreopoulos B."/>
            <person name="Cheng J.F."/>
            <person name="Woyke T."/>
            <person name="Pelin A."/>
            <person name="Henrissat B."/>
            <person name="Reynolds N.K."/>
            <person name="Benny G.L."/>
            <person name="Smith M.E."/>
            <person name="James T.Y."/>
            <person name="Grigoriev I.V."/>
        </authorList>
    </citation>
    <scope>NUCLEOTIDE SEQUENCE [LARGE SCALE GENOMIC DNA]</scope>
    <source>
        <strain evidence="4">ATCC 52028</strain>
    </source>
</reference>
<name>A0A4P9XAK2_9FUNG</name>
<dbReference type="EMBL" id="ML014145">
    <property type="protein sequence ID" value="RKP02362.1"/>
    <property type="molecule type" value="Genomic_DNA"/>
</dbReference>
<dbReference type="GO" id="GO:0005802">
    <property type="term" value="C:trans-Golgi network"/>
    <property type="evidence" value="ECO:0007669"/>
    <property type="project" value="TreeGrafter"/>
</dbReference>
<sequence>MRQASPAPPRRLRIDLAPGQRAGPFVLGQSLVRTLAILRQHPKRYRAPIELKYDPDEPFRHDVIVHLPGPGLCLRYDAATQTLVQIELYRLDRLHATLLGRDLATARHVPTFVALHQLMGPTYPGTYHAASERYALDHPGIRLVFPVPKAYAPAPGAPALPLTFPDGTTPVLSRVVLMRPATTPRTATAAPSPPHHPHHPHPPEQRIQTPPLPPLPPPPPPPPGHDAVDVEALSGEGLIIRPAGHRVGFNTPAQAVLAMLGPPEATLVKTDHGVGVHTAAVMAAQAARQATPPRELAGLAPPPAPPPPAPAPQGLTTATYGPDDYFWNYFGYGIDLLFDGARHTVKTIVLHTNLPGHGHFGLYHPCPFRFRDLTSQATLADIAHVFGQPDDSPAAARGGPPDAPPVARAVQPVLFNRHPPTNPFSQATEFYHFDGMVFEILPNRHIASLTLF</sequence>
<evidence type="ECO:0000313" key="4">
    <source>
        <dbReference type="Proteomes" id="UP000274922"/>
    </source>
</evidence>
<evidence type="ECO:0000313" key="3">
    <source>
        <dbReference type="EMBL" id="RKP02362.1"/>
    </source>
</evidence>